<keyword evidence="1" id="KW-0489">Methyltransferase</keyword>
<dbReference type="PROSITE" id="PS50280">
    <property type="entry name" value="SET"/>
    <property type="match status" value="1"/>
</dbReference>
<dbReference type="InterPro" id="IPR036464">
    <property type="entry name" value="Rubisco_LSMT_subst-bd_sf"/>
</dbReference>
<keyword evidence="6" id="KW-1185">Reference proteome</keyword>
<dbReference type="CDD" id="cd10527">
    <property type="entry name" value="SET_LSMT"/>
    <property type="match status" value="1"/>
</dbReference>
<dbReference type="GO" id="GO:0016279">
    <property type="term" value="F:protein-lysine N-methyltransferase activity"/>
    <property type="evidence" value="ECO:0007669"/>
    <property type="project" value="TreeGrafter"/>
</dbReference>
<proteinExistence type="predicted"/>
<dbReference type="Pfam" id="PF00856">
    <property type="entry name" value="SET"/>
    <property type="match status" value="1"/>
</dbReference>
<feature type="domain" description="SET" evidence="4">
    <location>
        <begin position="20"/>
        <end position="299"/>
    </location>
</feature>
<dbReference type="AlphaFoldDB" id="A0AAD5L992"/>
<sequence>MLLDDDELYVGYNEWAARELGVQLCTDFVYDAACPDGVGDEDTDKDVKANEDCGRERGVFIAEDIAPQTLILSIPRASLLTIEWLERRVAASHGFYSNVSLFQRLGELRRPSTSDDAIDESDDAQGLALHEDDALAVALTFETFVERERSVWHPHLRLLPTTYNNLLYFHDDELSQLDGTGLFLVAQQMRAKVRRDHARLRELLALETAFATDDGVVPPIDEWFSLEQYRWALSTIWSRFVSVELPDSATVKAMVPVFDMLNHDPLAQVAHGFNASTQAFELVAHQHWSAGAQLFINYGPLSNHKLLALYGFVLPENPYDAVEVWLPPAGSTALAEKRNQALGSLGIDSDSSAFEITLGEINEHLLLATRILELDADLEDDFDLAMSRVLKGDVVSKALEVHVISRVIYTLEQVLEMSLKEEISLCGSSAVDKLHDRRLAMARFVCTTDRRILEDQIELLKWRLLQYLPPCSAGEGDKSVQYP</sequence>
<accession>A0AAD5L992</accession>
<organism evidence="5 6">
    <name type="scientific">Pythium insidiosum</name>
    <name type="common">Pythiosis disease agent</name>
    <dbReference type="NCBI Taxonomy" id="114742"/>
    <lineage>
        <taxon>Eukaryota</taxon>
        <taxon>Sar</taxon>
        <taxon>Stramenopiles</taxon>
        <taxon>Oomycota</taxon>
        <taxon>Peronosporomycetes</taxon>
        <taxon>Pythiales</taxon>
        <taxon>Pythiaceae</taxon>
        <taxon>Pythium</taxon>
    </lineage>
</organism>
<protein>
    <recommendedName>
        <fullName evidence="4">SET domain-containing protein</fullName>
    </recommendedName>
</protein>
<dbReference type="Gene3D" id="3.90.1410.10">
    <property type="entry name" value="set domain protein methyltransferase, domain 1"/>
    <property type="match status" value="1"/>
</dbReference>
<dbReference type="InterPro" id="IPR050600">
    <property type="entry name" value="SETD3_SETD6_MTase"/>
</dbReference>
<comment type="caution">
    <text evidence="5">The sequence shown here is derived from an EMBL/GenBank/DDBJ whole genome shotgun (WGS) entry which is preliminary data.</text>
</comment>
<dbReference type="PANTHER" id="PTHR13271:SF137">
    <property type="entry name" value="SET DOMAIN-CONTAINING PROTEIN"/>
    <property type="match status" value="1"/>
</dbReference>
<evidence type="ECO:0000256" key="3">
    <source>
        <dbReference type="ARBA" id="ARBA00022691"/>
    </source>
</evidence>
<evidence type="ECO:0000313" key="5">
    <source>
        <dbReference type="EMBL" id="KAJ0393386.1"/>
    </source>
</evidence>
<dbReference type="GO" id="GO:0032259">
    <property type="term" value="P:methylation"/>
    <property type="evidence" value="ECO:0007669"/>
    <property type="project" value="UniProtKB-KW"/>
</dbReference>
<gene>
    <name evidence="5" type="ORF">P43SY_001233</name>
</gene>
<dbReference type="SUPFAM" id="SSF82199">
    <property type="entry name" value="SET domain"/>
    <property type="match status" value="1"/>
</dbReference>
<dbReference type="PANTHER" id="PTHR13271">
    <property type="entry name" value="UNCHARACTERIZED PUTATIVE METHYLTRANSFERASE"/>
    <property type="match status" value="1"/>
</dbReference>
<dbReference type="InterPro" id="IPR001214">
    <property type="entry name" value="SET_dom"/>
</dbReference>
<reference evidence="5" key="1">
    <citation type="submission" date="2021-12" db="EMBL/GenBank/DDBJ databases">
        <title>Prjna785345.</title>
        <authorList>
            <person name="Rujirawat T."/>
            <person name="Krajaejun T."/>
        </authorList>
    </citation>
    <scope>NUCLEOTIDE SEQUENCE</scope>
    <source>
        <strain evidence="5">Pi057C3</strain>
    </source>
</reference>
<dbReference type="Gene3D" id="3.90.1420.10">
    <property type="entry name" value="Rubisco LSMT, substrate-binding domain"/>
    <property type="match status" value="1"/>
</dbReference>
<dbReference type="EMBL" id="JAKCXM010000500">
    <property type="protein sequence ID" value="KAJ0393386.1"/>
    <property type="molecule type" value="Genomic_DNA"/>
</dbReference>
<evidence type="ECO:0000313" key="6">
    <source>
        <dbReference type="Proteomes" id="UP001209570"/>
    </source>
</evidence>
<dbReference type="Proteomes" id="UP001209570">
    <property type="component" value="Unassembled WGS sequence"/>
</dbReference>
<keyword evidence="3" id="KW-0949">S-adenosyl-L-methionine</keyword>
<evidence type="ECO:0000256" key="2">
    <source>
        <dbReference type="ARBA" id="ARBA00022679"/>
    </source>
</evidence>
<evidence type="ECO:0000256" key="1">
    <source>
        <dbReference type="ARBA" id="ARBA00022603"/>
    </source>
</evidence>
<dbReference type="InterPro" id="IPR046341">
    <property type="entry name" value="SET_dom_sf"/>
</dbReference>
<name>A0AAD5L992_PYTIN</name>
<evidence type="ECO:0000259" key="4">
    <source>
        <dbReference type="PROSITE" id="PS50280"/>
    </source>
</evidence>
<keyword evidence="2" id="KW-0808">Transferase</keyword>